<evidence type="ECO:0000256" key="1">
    <source>
        <dbReference type="SAM" id="SignalP"/>
    </source>
</evidence>
<keyword evidence="4" id="KW-1185">Reference proteome</keyword>
<evidence type="ECO:0000259" key="2">
    <source>
        <dbReference type="Pfam" id="PF25139"/>
    </source>
</evidence>
<sequence length="143" mass="15979">MHASKSILWAFAVLTLQLPTTTADPYDLTIYQSHFCDAGLSPESYYSFEGDDVECHGFGLPDDNCRFYYDGGFENDDCQNNGQPAYGTSIAFRDEGGGRGCQFWADQYCSVDRYPEALGEVDQFNGCFDFQTEGRIGSFKCNV</sequence>
<reference evidence="4" key="1">
    <citation type="journal article" date="2021" name="BMC Genomics">
        <title>Chromosome-level genome assembly and manually-curated proteome of model necrotroph Parastagonospora nodorum Sn15 reveals a genome-wide trove of candidate effector homologs, and redundancy of virulence-related functions within an accessory chromosome.</title>
        <authorList>
            <person name="Bertazzoni S."/>
            <person name="Jones D.A.B."/>
            <person name="Phan H.T."/>
            <person name="Tan K.-C."/>
            <person name="Hane J.K."/>
        </authorList>
    </citation>
    <scope>NUCLEOTIDE SEQUENCE [LARGE SCALE GENOMIC DNA]</scope>
    <source>
        <strain evidence="4">SN15 / ATCC MYA-4574 / FGSC 10173)</strain>
    </source>
</reference>
<dbReference type="Pfam" id="PF25139">
    <property type="entry name" value="LysM14_C"/>
    <property type="match status" value="1"/>
</dbReference>
<evidence type="ECO:0000313" key="4">
    <source>
        <dbReference type="Proteomes" id="UP000663193"/>
    </source>
</evidence>
<proteinExistence type="predicted"/>
<dbReference type="Proteomes" id="UP000663193">
    <property type="component" value="Chromosome 7"/>
</dbReference>
<keyword evidence="1" id="KW-0732">Signal</keyword>
<gene>
    <name evidence="3" type="ORF">JI435_308020</name>
</gene>
<dbReference type="EMBL" id="CP069029">
    <property type="protein sequence ID" value="QRC97003.1"/>
    <property type="molecule type" value="Genomic_DNA"/>
</dbReference>
<dbReference type="VEuPathDB" id="FungiDB:JI435_308020"/>
<feature type="chain" id="PRO_5030666493" description="Secreted LysM effector LysM C-terminal domain-containing protein" evidence="1">
    <location>
        <begin position="24"/>
        <end position="143"/>
    </location>
</feature>
<accession>A0A7U2I028</accession>
<feature type="signal peptide" evidence="1">
    <location>
        <begin position="1"/>
        <end position="23"/>
    </location>
</feature>
<organism evidence="3 4">
    <name type="scientific">Phaeosphaeria nodorum (strain SN15 / ATCC MYA-4574 / FGSC 10173)</name>
    <name type="common">Glume blotch fungus</name>
    <name type="synonym">Parastagonospora nodorum</name>
    <dbReference type="NCBI Taxonomy" id="321614"/>
    <lineage>
        <taxon>Eukaryota</taxon>
        <taxon>Fungi</taxon>
        <taxon>Dikarya</taxon>
        <taxon>Ascomycota</taxon>
        <taxon>Pezizomycotina</taxon>
        <taxon>Dothideomycetes</taxon>
        <taxon>Pleosporomycetidae</taxon>
        <taxon>Pleosporales</taxon>
        <taxon>Pleosporineae</taxon>
        <taxon>Phaeosphaeriaceae</taxon>
        <taxon>Parastagonospora</taxon>
    </lineage>
</organism>
<name>A0A7U2I028_PHANO</name>
<dbReference type="InterPro" id="IPR057277">
    <property type="entry name" value="LysM_C"/>
</dbReference>
<feature type="domain" description="Secreted LysM effector LysM C-terminal" evidence="2">
    <location>
        <begin position="26"/>
        <end position="141"/>
    </location>
</feature>
<dbReference type="AlphaFoldDB" id="A0A7U2I028"/>
<protein>
    <recommendedName>
        <fullName evidence="2">Secreted LysM effector LysM C-terminal domain-containing protein</fullName>
    </recommendedName>
</protein>
<evidence type="ECO:0000313" key="3">
    <source>
        <dbReference type="EMBL" id="QRC97003.1"/>
    </source>
</evidence>